<proteinExistence type="predicted"/>
<sequence length="248" mass="27539">MDPRHRRGARLRHHQRDVARGGSVPARRQAHRRVARGLGEPVFVTHLVFFCGHAGTGKTTLAKRLIGPLMRATGEAFCLLDKDTLYGRYSSAAMGALTSDPNDRDSPLYLKHLRDPEYQGLLDTARENLALGIGALVVGPLSREVRDRRILDRAWLGIGPEIALTVVWVHTAEDVAHQRIVARGNPNDAYKLAHWDEYRQRRFVPTGHECDGIVMFDNTAPSDADIDALLYRIVPPAPQATMVPPLPA</sequence>
<dbReference type="SUPFAM" id="SSF52540">
    <property type="entry name" value="P-loop containing nucleoside triphosphate hydrolases"/>
    <property type="match status" value="1"/>
</dbReference>
<dbReference type="Gene3D" id="3.40.50.300">
    <property type="entry name" value="P-loop containing nucleotide triphosphate hydrolases"/>
    <property type="match status" value="1"/>
</dbReference>
<dbReference type="EMBL" id="CP000440">
    <property type="protein sequence ID" value="ABI87201.1"/>
    <property type="molecule type" value="Genomic_DNA"/>
</dbReference>
<accession>Q0BF72</accession>
<dbReference type="Proteomes" id="UP000000662">
    <property type="component" value="Chromosome 1"/>
</dbReference>
<name>Q0BF72_BURCM</name>
<reference evidence="2" key="1">
    <citation type="submission" date="2009-01" db="EMBL/GenBank/DDBJ databases">
        <title>Complete sequence of Chromosome 1 of Burkholderia cepacia AMMD.</title>
        <authorList>
            <consortium name="US DOE Joint Genome Institute"/>
            <person name="Copeland A."/>
            <person name="Lucas S."/>
            <person name="Lapidus A."/>
            <person name="Barry K."/>
            <person name="Detter J.C."/>
            <person name="Glavina del Rio T."/>
            <person name="Hammon N."/>
            <person name="Israni S."/>
            <person name="Pitluck S."/>
            <person name="Bruce D."/>
            <person name="Chain P."/>
            <person name="Malfatti S."/>
            <person name="Shin M."/>
            <person name="Vergez L."/>
            <person name="Schmutz J."/>
            <person name="Larimer F."/>
            <person name="Land M."/>
            <person name="Hauser L."/>
            <person name="Kyrpides N."/>
            <person name="Kim E."/>
            <person name="Parke J."/>
            <person name="Coenye T."/>
            <person name="Konstantinidis K."/>
            <person name="Ramette A."/>
            <person name="Tiedje J."/>
            <person name="Richardson P."/>
        </authorList>
    </citation>
    <scope>NUCLEOTIDE SEQUENCE [LARGE SCALE GENOMIC DNA]</scope>
    <source>
        <strain evidence="2">AMMD</strain>
    </source>
</reference>
<gene>
    <name evidence="2" type="ordered locus">Bamb_1644</name>
</gene>
<dbReference type="eggNOG" id="COG0703">
    <property type="taxonomic scope" value="Bacteria"/>
</dbReference>
<protein>
    <recommendedName>
        <fullName evidence="4">ATP-binding protein</fullName>
    </recommendedName>
</protein>
<dbReference type="AlphaFoldDB" id="Q0BF72"/>
<evidence type="ECO:0000313" key="2">
    <source>
        <dbReference type="EMBL" id="ABI87201.1"/>
    </source>
</evidence>
<dbReference type="Pfam" id="PF13671">
    <property type="entry name" value="AAA_33"/>
    <property type="match status" value="1"/>
</dbReference>
<dbReference type="KEGG" id="bam:Bamb_1644"/>
<dbReference type="DNASU" id="4311070"/>
<evidence type="ECO:0000313" key="3">
    <source>
        <dbReference type="Proteomes" id="UP000000662"/>
    </source>
</evidence>
<evidence type="ECO:0000256" key="1">
    <source>
        <dbReference type="SAM" id="MobiDB-lite"/>
    </source>
</evidence>
<keyword evidence="3" id="KW-1185">Reference proteome</keyword>
<feature type="region of interest" description="Disordered" evidence="1">
    <location>
        <begin position="1"/>
        <end position="31"/>
    </location>
</feature>
<evidence type="ECO:0008006" key="4">
    <source>
        <dbReference type="Google" id="ProtNLM"/>
    </source>
</evidence>
<organism evidence="2 3">
    <name type="scientific">Burkholderia ambifaria (strain ATCC BAA-244 / DSM 16087 / CCUG 44356 / LMG 19182 / AMMD)</name>
    <name type="common">Burkholderia cepacia (strain AMMD)</name>
    <dbReference type="NCBI Taxonomy" id="339670"/>
    <lineage>
        <taxon>Bacteria</taxon>
        <taxon>Pseudomonadati</taxon>
        <taxon>Pseudomonadota</taxon>
        <taxon>Betaproteobacteria</taxon>
        <taxon>Burkholderiales</taxon>
        <taxon>Burkholderiaceae</taxon>
        <taxon>Burkholderia</taxon>
        <taxon>Burkholderia cepacia complex</taxon>
    </lineage>
</organism>
<feature type="compositionally biased region" description="Basic residues" evidence="1">
    <location>
        <begin position="1"/>
        <end position="15"/>
    </location>
</feature>
<dbReference type="InterPro" id="IPR027417">
    <property type="entry name" value="P-loop_NTPase"/>
</dbReference>